<evidence type="ECO:0000256" key="1">
    <source>
        <dbReference type="SAM" id="Phobius"/>
    </source>
</evidence>
<protein>
    <submittedName>
        <fullName evidence="2">Uncharacterized protein</fullName>
    </submittedName>
</protein>
<keyword evidence="1" id="KW-0472">Membrane</keyword>
<feature type="transmembrane region" description="Helical" evidence="1">
    <location>
        <begin position="6"/>
        <end position="22"/>
    </location>
</feature>
<dbReference type="RefSeq" id="WP_057775371.1">
    <property type="nucleotide sequence ID" value="NZ_BBIM01000030.1"/>
</dbReference>
<sequence>MNILIGLLIIIVIGLLIWVAMRRSKRKRALTMLQATSQRNVSSAMVSVAAMLMAKKMIQPGQPEATPKLVADIWGRGVLAFEFSFGKTVLQKDQLKDLRHQINELVEKYAQEHDIHSDYEFPVFCVTDIWLYQENLHVDVANVINDPTREYIEDLHRVE</sequence>
<keyword evidence="1" id="KW-0812">Transmembrane</keyword>
<dbReference type="Proteomes" id="UP001302696">
    <property type="component" value="Chromosome"/>
</dbReference>
<keyword evidence="3" id="KW-1185">Reference proteome</keyword>
<name>A0ABZ0Q218_9LACO</name>
<gene>
    <name evidence="2" type="ORF">N6G96_06750</name>
</gene>
<keyword evidence="1" id="KW-1133">Transmembrane helix</keyword>
<evidence type="ECO:0000313" key="3">
    <source>
        <dbReference type="Proteomes" id="UP001302696"/>
    </source>
</evidence>
<reference evidence="3" key="1">
    <citation type="submission" date="2024-06" db="EMBL/GenBank/DDBJ databases">
        <authorList>
            <person name="Chang H.C."/>
            <person name="Mun S.Y."/>
        </authorList>
    </citation>
    <scope>NUCLEOTIDE SEQUENCE [LARGE SCALE GENOMIC DNA]</scope>
    <source>
        <strain evidence="3">KT1</strain>
    </source>
</reference>
<accession>A0ABZ0Q218</accession>
<dbReference type="EMBL" id="CP104778">
    <property type="protein sequence ID" value="WPC20995.1"/>
    <property type="molecule type" value="Genomic_DNA"/>
</dbReference>
<organism evidence="2 3">
    <name type="scientific">Pediococcus inopinatus</name>
    <dbReference type="NCBI Taxonomy" id="114090"/>
    <lineage>
        <taxon>Bacteria</taxon>
        <taxon>Bacillati</taxon>
        <taxon>Bacillota</taxon>
        <taxon>Bacilli</taxon>
        <taxon>Lactobacillales</taxon>
        <taxon>Lactobacillaceae</taxon>
        <taxon>Pediococcus</taxon>
    </lineage>
</organism>
<proteinExistence type="predicted"/>
<evidence type="ECO:0000313" key="2">
    <source>
        <dbReference type="EMBL" id="WPC20995.1"/>
    </source>
</evidence>